<evidence type="ECO:0000256" key="2">
    <source>
        <dbReference type="SAM" id="Phobius"/>
    </source>
</evidence>
<sequence length="158" mass="16404">MPGPPPGQGATPPFAAPPTEGRTTRLWLGLGAGALAAVLCCGGGGAALVGLVVSGTQALNEQARVVVSDYLQAVRDKEFDKAYGLLCEADQQRESPGEFSQRLAMEPDIASYQVGKASNPPQVVVPVTVTYATGDQRSERVELAQDSDTGRFEVCGIG</sequence>
<dbReference type="RefSeq" id="WP_377337649.1">
    <property type="nucleotide sequence ID" value="NZ_JBHLUE010000006.1"/>
</dbReference>
<keyword evidence="4" id="KW-1185">Reference proteome</keyword>
<evidence type="ECO:0000256" key="1">
    <source>
        <dbReference type="SAM" id="MobiDB-lite"/>
    </source>
</evidence>
<dbReference type="EMBL" id="JBHLUE010000006">
    <property type="protein sequence ID" value="MFC0564501.1"/>
    <property type="molecule type" value="Genomic_DNA"/>
</dbReference>
<organism evidence="3 4">
    <name type="scientific">Plantactinospora siamensis</name>
    <dbReference type="NCBI Taxonomy" id="555372"/>
    <lineage>
        <taxon>Bacteria</taxon>
        <taxon>Bacillati</taxon>
        <taxon>Actinomycetota</taxon>
        <taxon>Actinomycetes</taxon>
        <taxon>Micromonosporales</taxon>
        <taxon>Micromonosporaceae</taxon>
        <taxon>Plantactinospora</taxon>
    </lineage>
</organism>
<feature type="region of interest" description="Disordered" evidence="1">
    <location>
        <begin position="1"/>
        <end position="21"/>
    </location>
</feature>
<reference evidence="3 4" key="1">
    <citation type="submission" date="2024-09" db="EMBL/GenBank/DDBJ databases">
        <authorList>
            <person name="Sun Q."/>
            <person name="Mori K."/>
        </authorList>
    </citation>
    <scope>NUCLEOTIDE SEQUENCE [LARGE SCALE GENOMIC DNA]</scope>
    <source>
        <strain evidence="3 4">TBRC 2205</strain>
    </source>
</reference>
<evidence type="ECO:0000313" key="4">
    <source>
        <dbReference type="Proteomes" id="UP001589894"/>
    </source>
</evidence>
<evidence type="ECO:0000313" key="3">
    <source>
        <dbReference type="EMBL" id="MFC0564501.1"/>
    </source>
</evidence>
<gene>
    <name evidence="3" type="ORF">ACFFHU_10185</name>
</gene>
<dbReference type="Proteomes" id="UP001589894">
    <property type="component" value="Unassembled WGS sequence"/>
</dbReference>
<comment type="caution">
    <text evidence="3">The sequence shown here is derived from an EMBL/GenBank/DDBJ whole genome shotgun (WGS) entry which is preliminary data.</text>
</comment>
<protein>
    <recommendedName>
        <fullName evidence="5">DUF4878 domain-containing protein</fullName>
    </recommendedName>
</protein>
<evidence type="ECO:0008006" key="5">
    <source>
        <dbReference type="Google" id="ProtNLM"/>
    </source>
</evidence>
<accession>A0ABV6NV06</accession>
<name>A0ABV6NV06_9ACTN</name>
<keyword evidence="2" id="KW-0812">Transmembrane</keyword>
<keyword evidence="2" id="KW-0472">Membrane</keyword>
<feature type="transmembrane region" description="Helical" evidence="2">
    <location>
        <begin position="26"/>
        <end position="53"/>
    </location>
</feature>
<proteinExistence type="predicted"/>
<keyword evidence="2" id="KW-1133">Transmembrane helix</keyword>